<reference evidence="2 3" key="1">
    <citation type="submission" date="2012-02" db="EMBL/GenBank/DDBJ databases">
        <title>Whole genome shotgun sequence of Mobilicoccus pelagius NBRC 104925.</title>
        <authorList>
            <person name="Yoshida Y."/>
            <person name="Hosoyama A."/>
            <person name="Tsuchikane K."/>
            <person name="Katsumata H."/>
            <person name="Yamazaki S."/>
            <person name="Fujita N."/>
        </authorList>
    </citation>
    <scope>NUCLEOTIDE SEQUENCE [LARGE SCALE GENOMIC DNA]</scope>
    <source>
        <strain evidence="2 3">NBRC 104925</strain>
    </source>
</reference>
<evidence type="ECO:0000313" key="3">
    <source>
        <dbReference type="Proteomes" id="UP000004367"/>
    </source>
</evidence>
<name>H5UTB6_9MICO</name>
<evidence type="ECO:0000256" key="1">
    <source>
        <dbReference type="SAM" id="MobiDB-lite"/>
    </source>
</evidence>
<dbReference type="AlphaFoldDB" id="H5UTB6"/>
<accession>H5UTB6</accession>
<comment type="caution">
    <text evidence="2">The sequence shown here is derived from an EMBL/GenBank/DDBJ whole genome shotgun (WGS) entry which is preliminary data.</text>
</comment>
<feature type="region of interest" description="Disordered" evidence="1">
    <location>
        <begin position="1"/>
        <end position="42"/>
    </location>
</feature>
<dbReference type="STRING" id="1089455.MOPEL_091_00190"/>
<gene>
    <name evidence="2" type="ORF">MOPEL_091_00190</name>
</gene>
<organism evidence="2 3">
    <name type="scientific">Mobilicoccus pelagius NBRC 104925</name>
    <dbReference type="NCBI Taxonomy" id="1089455"/>
    <lineage>
        <taxon>Bacteria</taxon>
        <taxon>Bacillati</taxon>
        <taxon>Actinomycetota</taxon>
        <taxon>Actinomycetes</taxon>
        <taxon>Micrococcales</taxon>
        <taxon>Dermatophilaceae</taxon>
        <taxon>Mobilicoccus</taxon>
    </lineage>
</organism>
<dbReference type="EMBL" id="BAFE01000068">
    <property type="protein sequence ID" value="GAB48974.1"/>
    <property type="molecule type" value="Genomic_DNA"/>
</dbReference>
<dbReference type="Proteomes" id="UP000004367">
    <property type="component" value="Unassembled WGS sequence"/>
</dbReference>
<keyword evidence="3" id="KW-1185">Reference proteome</keyword>
<protein>
    <submittedName>
        <fullName evidence="2">Uncharacterized protein</fullName>
    </submittedName>
</protein>
<proteinExistence type="predicted"/>
<sequence>MSGQRSGGAARLSGGLPPTPARDDMGEGTGPDVRTARPSGNGLAVSAAARGKLARITDQGVSVSCMGGV</sequence>
<evidence type="ECO:0000313" key="2">
    <source>
        <dbReference type="EMBL" id="GAB48974.1"/>
    </source>
</evidence>